<name>G5A9F6_PHYSP</name>
<dbReference type="RefSeq" id="XP_009536703.1">
    <property type="nucleotide sequence ID" value="XM_009538408.1"/>
</dbReference>
<accession>G5A9F6</accession>
<feature type="region of interest" description="Disordered" evidence="1">
    <location>
        <begin position="200"/>
        <end position="231"/>
    </location>
</feature>
<dbReference type="KEGG" id="psoj:PHYSODRAFT_306401"/>
<sequence length="231" mass="26033">MEATPDPTFPAGTDGIIDERFTNIGTSTEQVIEPTVLETMSMSSRSCGWVIKLQNDSSLAKITQARRTGDIEVVETLVLQLVDAELLPSLGGEQCDVAARVFKDCASGIKSTRSMALLHTREEEEEIAQQTTYDLELARERYELAKHQASMTTQFKELLTDAVDYWGDGIFRSWDWIGSVDGMRISTRACVDDRVTEEVAIDSNMQPDPRTQSRKRRSKRKKQRSATRELH</sequence>
<protein>
    <submittedName>
        <fullName evidence="2">Uncharacterized protein</fullName>
    </submittedName>
</protein>
<dbReference type="Proteomes" id="UP000002640">
    <property type="component" value="Unassembled WGS sequence"/>
</dbReference>
<evidence type="ECO:0000313" key="3">
    <source>
        <dbReference type="Proteomes" id="UP000002640"/>
    </source>
</evidence>
<feature type="compositionally biased region" description="Basic residues" evidence="1">
    <location>
        <begin position="212"/>
        <end position="225"/>
    </location>
</feature>
<evidence type="ECO:0000256" key="1">
    <source>
        <dbReference type="SAM" id="MobiDB-lite"/>
    </source>
</evidence>
<dbReference type="EMBL" id="JH159161">
    <property type="protein sequence ID" value="EGZ08531.1"/>
    <property type="molecule type" value="Genomic_DNA"/>
</dbReference>
<keyword evidence="3" id="KW-1185">Reference proteome</keyword>
<gene>
    <name evidence="2" type="ORF">PHYSODRAFT_306401</name>
</gene>
<dbReference type="InParanoid" id="G5A9F6"/>
<organism evidence="2 3">
    <name type="scientific">Phytophthora sojae (strain P6497)</name>
    <name type="common">Soybean stem and root rot agent</name>
    <name type="synonym">Phytophthora megasperma f. sp. glycines</name>
    <dbReference type="NCBI Taxonomy" id="1094619"/>
    <lineage>
        <taxon>Eukaryota</taxon>
        <taxon>Sar</taxon>
        <taxon>Stramenopiles</taxon>
        <taxon>Oomycota</taxon>
        <taxon>Peronosporomycetes</taxon>
        <taxon>Peronosporales</taxon>
        <taxon>Peronosporaceae</taxon>
        <taxon>Phytophthora</taxon>
    </lineage>
</organism>
<dbReference type="GeneID" id="20642719"/>
<reference evidence="2 3" key="1">
    <citation type="journal article" date="2006" name="Science">
        <title>Phytophthora genome sequences uncover evolutionary origins and mechanisms of pathogenesis.</title>
        <authorList>
            <person name="Tyler B.M."/>
            <person name="Tripathy S."/>
            <person name="Zhang X."/>
            <person name="Dehal P."/>
            <person name="Jiang R.H."/>
            <person name="Aerts A."/>
            <person name="Arredondo F.D."/>
            <person name="Baxter L."/>
            <person name="Bensasson D."/>
            <person name="Beynon J.L."/>
            <person name="Chapman J."/>
            <person name="Damasceno C.M."/>
            <person name="Dorrance A.E."/>
            <person name="Dou D."/>
            <person name="Dickerman A.W."/>
            <person name="Dubchak I.L."/>
            <person name="Garbelotto M."/>
            <person name="Gijzen M."/>
            <person name="Gordon S.G."/>
            <person name="Govers F."/>
            <person name="Grunwald N.J."/>
            <person name="Huang W."/>
            <person name="Ivors K.L."/>
            <person name="Jones R.W."/>
            <person name="Kamoun S."/>
            <person name="Krampis K."/>
            <person name="Lamour K.H."/>
            <person name="Lee M.K."/>
            <person name="McDonald W.H."/>
            <person name="Medina M."/>
            <person name="Meijer H.J."/>
            <person name="Nordberg E.K."/>
            <person name="Maclean D.J."/>
            <person name="Ospina-Giraldo M.D."/>
            <person name="Morris P.F."/>
            <person name="Phuntumart V."/>
            <person name="Putnam N.H."/>
            <person name="Rash S."/>
            <person name="Rose J.K."/>
            <person name="Sakihama Y."/>
            <person name="Salamov A.A."/>
            <person name="Savidor A."/>
            <person name="Scheuring C.F."/>
            <person name="Smith B.M."/>
            <person name="Sobral B.W."/>
            <person name="Terry A."/>
            <person name="Torto-Alalibo T.A."/>
            <person name="Win J."/>
            <person name="Xu Z."/>
            <person name="Zhang H."/>
            <person name="Grigoriev I.V."/>
            <person name="Rokhsar D.S."/>
            <person name="Boore J.L."/>
        </authorList>
    </citation>
    <scope>NUCLEOTIDE SEQUENCE [LARGE SCALE GENOMIC DNA]</scope>
    <source>
        <strain evidence="2 3">P6497</strain>
    </source>
</reference>
<evidence type="ECO:0000313" key="2">
    <source>
        <dbReference type="EMBL" id="EGZ08531.1"/>
    </source>
</evidence>
<dbReference type="AlphaFoldDB" id="G5A9F6"/>
<proteinExistence type="predicted"/>